<feature type="domain" description="OmpR/PhoB-type" evidence="9">
    <location>
        <begin position="127"/>
        <end position="225"/>
    </location>
</feature>
<evidence type="ECO:0000259" key="9">
    <source>
        <dbReference type="PROSITE" id="PS51755"/>
    </source>
</evidence>
<evidence type="ECO:0000256" key="3">
    <source>
        <dbReference type="ARBA" id="ARBA00023015"/>
    </source>
</evidence>
<dbReference type="Gene3D" id="1.10.10.10">
    <property type="entry name" value="Winged helix-like DNA-binding domain superfamily/Winged helix DNA-binding domain"/>
    <property type="match status" value="1"/>
</dbReference>
<dbReference type="FunFam" id="1.10.10.10:FF:000005">
    <property type="entry name" value="Two-component system response regulator"/>
    <property type="match status" value="1"/>
</dbReference>
<keyword evidence="3" id="KW-0805">Transcription regulation</keyword>
<dbReference type="PROSITE" id="PS50110">
    <property type="entry name" value="RESPONSE_REGULATORY"/>
    <property type="match status" value="1"/>
</dbReference>
<reference evidence="10 11" key="1">
    <citation type="submission" date="2019-03" db="EMBL/GenBank/DDBJ databases">
        <title>Three New Species of Nocardioides, Nocardioides euryhalodurans sp. nov., Nocardioides seonyuensis sp. nov. and Nocardioides eburneoflavus sp. nov., Iolated from Soil.</title>
        <authorList>
            <person name="Roh S.G."/>
            <person name="Lee C."/>
            <person name="Kim M.-K."/>
            <person name="Kim S.B."/>
        </authorList>
    </citation>
    <scope>NUCLEOTIDE SEQUENCE [LARGE SCALE GENOMIC DNA]</scope>
    <source>
        <strain evidence="10 11">MMS17-SY117</strain>
    </source>
</reference>
<evidence type="ECO:0000256" key="4">
    <source>
        <dbReference type="ARBA" id="ARBA00023125"/>
    </source>
</evidence>
<feature type="domain" description="Response regulatory" evidence="8">
    <location>
        <begin position="5"/>
        <end position="119"/>
    </location>
</feature>
<feature type="modified residue" description="4-aspartylphosphate" evidence="6">
    <location>
        <position position="54"/>
    </location>
</feature>
<keyword evidence="2" id="KW-0902">Two-component regulatory system</keyword>
<dbReference type="Gene3D" id="6.10.250.690">
    <property type="match status" value="1"/>
</dbReference>
<dbReference type="GO" id="GO:0032993">
    <property type="term" value="C:protein-DNA complex"/>
    <property type="evidence" value="ECO:0007669"/>
    <property type="project" value="TreeGrafter"/>
</dbReference>
<dbReference type="Pfam" id="PF00486">
    <property type="entry name" value="Trans_reg_C"/>
    <property type="match status" value="1"/>
</dbReference>
<dbReference type="Proteomes" id="UP000294894">
    <property type="component" value="Chromosome"/>
</dbReference>
<dbReference type="InterPro" id="IPR001867">
    <property type="entry name" value="OmpR/PhoB-type_DNA-bd"/>
</dbReference>
<dbReference type="AlphaFoldDB" id="A0A4P7GKV5"/>
<keyword evidence="4 7" id="KW-0238">DNA-binding</keyword>
<dbReference type="Pfam" id="PF00072">
    <property type="entry name" value="Response_reg"/>
    <property type="match status" value="1"/>
</dbReference>
<dbReference type="EMBL" id="CP038267">
    <property type="protein sequence ID" value="QBR92728.1"/>
    <property type="molecule type" value="Genomic_DNA"/>
</dbReference>
<dbReference type="SMART" id="SM00448">
    <property type="entry name" value="REC"/>
    <property type="match status" value="1"/>
</dbReference>
<dbReference type="InterPro" id="IPR036388">
    <property type="entry name" value="WH-like_DNA-bd_sf"/>
</dbReference>
<accession>A0A4P7GKV5</accession>
<dbReference type="SMART" id="SM00862">
    <property type="entry name" value="Trans_reg_C"/>
    <property type="match status" value="1"/>
</dbReference>
<dbReference type="GO" id="GO:0006355">
    <property type="term" value="P:regulation of DNA-templated transcription"/>
    <property type="evidence" value="ECO:0007669"/>
    <property type="project" value="InterPro"/>
</dbReference>
<dbReference type="SUPFAM" id="SSF52172">
    <property type="entry name" value="CheY-like"/>
    <property type="match status" value="1"/>
</dbReference>
<dbReference type="OrthoDB" id="9812490at2"/>
<dbReference type="GO" id="GO:0000156">
    <property type="term" value="F:phosphorelay response regulator activity"/>
    <property type="evidence" value="ECO:0007669"/>
    <property type="project" value="TreeGrafter"/>
</dbReference>
<dbReference type="PROSITE" id="PS51755">
    <property type="entry name" value="OMPR_PHOB"/>
    <property type="match status" value="1"/>
</dbReference>
<feature type="DNA-binding region" description="OmpR/PhoB-type" evidence="7">
    <location>
        <begin position="127"/>
        <end position="225"/>
    </location>
</feature>
<dbReference type="InterPro" id="IPR011006">
    <property type="entry name" value="CheY-like_superfamily"/>
</dbReference>
<keyword evidence="1 6" id="KW-0597">Phosphoprotein</keyword>
<evidence type="ECO:0000256" key="5">
    <source>
        <dbReference type="ARBA" id="ARBA00023163"/>
    </source>
</evidence>
<evidence type="ECO:0000259" key="8">
    <source>
        <dbReference type="PROSITE" id="PS50110"/>
    </source>
</evidence>
<dbReference type="GO" id="GO:0005829">
    <property type="term" value="C:cytosol"/>
    <property type="evidence" value="ECO:0007669"/>
    <property type="project" value="TreeGrafter"/>
</dbReference>
<dbReference type="GO" id="GO:0000976">
    <property type="term" value="F:transcription cis-regulatory region binding"/>
    <property type="evidence" value="ECO:0007669"/>
    <property type="project" value="TreeGrafter"/>
</dbReference>
<name>A0A4P7GKV5_9ACTN</name>
<protein>
    <submittedName>
        <fullName evidence="10">Response regulator transcription factor</fullName>
    </submittedName>
</protein>
<proteinExistence type="predicted"/>
<evidence type="ECO:0000313" key="11">
    <source>
        <dbReference type="Proteomes" id="UP000294894"/>
    </source>
</evidence>
<dbReference type="CDD" id="cd00383">
    <property type="entry name" value="trans_reg_C"/>
    <property type="match status" value="1"/>
</dbReference>
<keyword evidence="11" id="KW-1185">Reference proteome</keyword>
<evidence type="ECO:0000256" key="1">
    <source>
        <dbReference type="ARBA" id="ARBA00022553"/>
    </source>
</evidence>
<keyword evidence="5" id="KW-0804">Transcription</keyword>
<evidence type="ECO:0000256" key="2">
    <source>
        <dbReference type="ARBA" id="ARBA00023012"/>
    </source>
</evidence>
<evidence type="ECO:0000313" key="10">
    <source>
        <dbReference type="EMBL" id="QBR92728.1"/>
    </source>
</evidence>
<dbReference type="Gene3D" id="3.40.50.2300">
    <property type="match status" value="1"/>
</dbReference>
<dbReference type="KEGG" id="noy:EXE57_10900"/>
<sequence>MGGVRVLLVEDEAKLAALVARGLTERGDVVDVVGTGTEALGSARSGTYDVVLLDVRLPDLEGFEVCRRLRAERNWTPVLMLTARAAVADRITGLDSGADDYLAKPFAFQELLARMRALARRGPVPRPTDLEVGDLRLDPAGRRVRRGDVEVSLSLREFSLLEAFMRHPDQVLTREQLLHLAWGSDHEVASNVVDVYVRYLRAKVDRPFGVTTLQTVRGAGYRLTDGTPG</sequence>
<organism evidence="10 11">
    <name type="scientific">Nocardioides euryhalodurans</name>
    <dbReference type="NCBI Taxonomy" id="2518370"/>
    <lineage>
        <taxon>Bacteria</taxon>
        <taxon>Bacillati</taxon>
        <taxon>Actinomycetota</taxon>
        <taxon>Actinomycetes</taxon>
        <taxon>Propionibacteriales</taxon>
        <taxon>Nocardioidaceae</taxon>
        <taxon>Nocardioides</taxon>
    </lineage>
</organism>
<dbReference type="PANTHER" id="PTHR48111:SF28">
    <property type="entry name" value="TRANSCRIPTIONAL REGULATORY PROTEIN TCRX-RELATED"/>
    <property type="match status" value="1"/>
</dbReference>
<evidence type="ECO:0000256" key="7">
    <source>
        <dbReference type="PROSITE-ProRule" id="PRU01091"/>
    </source>
</evidence>
<dbReference type="InterPro" id="IPR039420">
    <property type="entry name" value="WalR-like"/>
</dbReference>
<dbReference type="PANTHER" id="PTHR48111">
    <property type="entry name" value="REGULATOR OF RPOS"/>
    <property type="match status" value="1"/>
</dbReference>
<evidence type="ECO:0000256" key="6">
    <source>
        <dbReference type="PROSITE-ProRule" id="PRU00169"/>
    </source>
</evidence>
<dbReference type="InterPro" id="IPR001789">
    <property type="entry name" value="Sig_transdc_resp-reg_receiver"/>
</dbReference>
<gene>
    <name evidence="10" type="ORF">EXE57_10900</name>
</gene>